<evidence type="ECO:0000313" key="1">
    <source>
        <dbReference type="EMBL" id="EDZ69431.1"/>
    </source>
</evidence>
<protein>
    <submittedName>
        <fullName evidence="1">Uncharacterized protein</fullName>
    </submittedName>
</protein>
<name>B5VRK8_YEAS6</name>
<gene>
    <name evidence="1" type="ORF">AWRI1631_151160</name>
</gene>
<organism evidence="1 2">
    <name type="scientific">Saccharomyces cerevisiae (strain AWRI1631)</name>
    <name type="common">Baker's yeast</name>
    <dbReference type="NCBI Taxonomy" id="545124"/>
    <lineage>
        <taxon>Eukaryota</taxon>
        <taxon>Fungi</taxon>
        <taxon>Dikarya</taxon>
        <taxon>Ascomycota</taxon>
        <taxon>Saccharomycotina</taxon>
        <taxon>Saccharomycetes</taxon>
        <taxon>Saccharomycetales</taxon>
        <taxon>Saccharomycetaceae</taxon>
        <taxon>Saccharomyces</taxon>
    </lineage>
</organism>
<comment type="caution">
    <text evidence="1">The sequence shown here is derived from an EMBL/GenBank/DDBJ whole genome shotgun (WGS) entry which is preliminary data.</text>
</comment>
<accession>B5VRK8</accession>
<evidence type="ECO:0000313" key="2">
    <source>
        <dbReference type="Proteomes" id="UP000008988"/>
    </source>
</evidence>
<proteinExistence type="predicted"/>
<sequence length="36" mass="4346">MFLWEQWTMLHLKSLVVPLTKVNHKIFGLLVCYFIP</sequence>
<dbReference type="Proteomes" id="UP000008988">
    <property type="component" value="Unassembled WGS sequence"/>
</dbReference>
<dbReference type="AlphaFoldDB" id="B5VRK8"/>
<dbReference type="EMBL" id="ABSV01002111">
    <property type="protein sequence ID" value="EDZ69431.1"/>
    <property type="molecule type" value="Genomic_DNA"/>
</dbReference>
<reference evidence="1 2" key="1">
    <citation type="journal article" date="2008" name="FEMS Yeast Res.">
        <title>Comparative genome analysis of a Saccharomyces cerevisiae wine strain.</title>
        <authorList>
            <person name="Borneman A.R."/>
            <person name="Forgan A.H."/>
            <person name="Pretorius I.S."/>
            <person name="Chambers P.J."/>
        </authorList>
    </citation>
    <scope>NUCLEOTIDE SEQUENCE [LARGE SCALE GENOMIC DNA]</scope>
    <source>
        <strain evidence="1 2">AWRI1631</strain>
    </source>
</reference>